<evidence type="ECO:0000259" key="8">
    <source>
        <dbReference type="PROSITE" id="PS50048"/>
    </source>
</evidence>
<keyword evidence="2" id="KW-0479">Metal-binding</keyword>
<evidence type="ECO:0000256" key="5">
    <source>
        <dbReference type="ARBA" id="ARBA00023163"/>
    </source>
</evidence>
<feature type="region of interest" description="Disordered" evidence="7">
    <location>
        <begin position="1"/>
        <end position="22"/>
    </location>
</feature>
<comment type="similarity">
    <text evidence="1">Belongs to the FAH family.</text>
</comment>
<keyword evidence="3" id="KW-0805">Transcription regulation</keyword>
<dbReference type="InterPro" id="IPR011234">
    <property type="entry name" value="Fumarylacetoacetase-like_C"/>
</dbReference>
<name>A0A438NFQ1_EXOME</name>
<feature type="domain" description="Zn(2)-C6 fungal-type" evidence="8">
    <location>
        <begin position="31"/>
        <end position="61"/>
    </location>
</feature>
<gene>
    <name evidence="9" type="ORF">B0A52_01684</name>
</gene>
<feature type="compositionally biased region" description="Acidic residues" evidence="7">
    <location>
        <begin position="133"/>
        <end position="146"/>
    </location>
</feature>
<dbReference type="AlphaFoldDB" id="A0A438NFQ1"/>
<dbReference type="GO" id="GO:0050163">
    <property type="term" value="F:oxaloacetate tautomerase activity"/>
    <property type="evidence" value="ECO:0007669"/>
    <property type="project" value="UniProtKB-ARBA"/>
</dbReference>
<dbReference type="GO" id="GO:0000981">
    <property type="term" value="F:DNA-binding transcription factor activity, RNA polymerase II-specific"/>
    <property type="evidence" value="ECO:0007669"/>
    <property type="project" value="InterPro"/>
</dbReference>
<dbReference type="PANTHER" id="PTHR47424:SF3">
    <property type="entry name" value="REGULATORY PROTEIN GAL4"/>
    <property type="match status" value="1"/>
</dbReference>
<dbReference type="SMART" id="SM00066">
    <property type="entry name" value="GAL4"/>
    <property type="match status" value="1"/>
</dbReference>
<organism evidence="9 10">
    <name type="scientific">Exophiala mesophila</name>
    <name type="common">Black yeast-like fungus</name>
    <dbReference type="NCBI Taxonomy" id="212818"/>
    <lineage>
        <taxon>Eukaryota</taxon>
        <taxon>Fungi</taxon>
        <taxon>Dikarya</taxon>
        <taxon>Ascomycota</taxon>
        <taxon>Pezizomycotina</taxon>
        <taxon>Eurotiomycetes</taxon>
        <taxon>Chaetothyriomycetidae</taxon>
        <taxon>Chaetothyriales</taxon>
        <taxon>Herpotrichiellaceae</taxon>
        <taxon>Exophiala</taxon>
    </lineage>
</organism>
<dbReference type="CDD" id="cd00067">
    <property type="entry name" value="GAL4"/>
    <property type="match status" value="1"/>
</dbReference>
<accession>A0A438NFQ1</accession>
<dbReference type="Gene3D" id="4.10.240.10">
    <property type="entry name" value="Zn(2)-C6 fungal-type DNA-binding domain"/>
    <property type="match status" value="1"/>
</dbReference>
<dbReference type="Pfam" id="PF04082">
    <property type="entry name" value="Fungal_trans"/>
    <property type="match status" value="1"/>
</dbReference>
<dbReference type="Pfam" id="PF00172">
    <property type="entry name" value="Zn_clus"/>
    <property type="match status" value="1"/>
</dbReference>
<keyword evidence="5" id="KW-0804">Transcription</keyword>
<keyword evidence="6" id="KW-0539">Nucleus</keyword>
<evidence type="ECO:0000256" key="3">
    <source>
        <dbReference type="ARBA" id="ARBA00023015"/>
    </source>
</evidence>
<feature type="region of interest" description="Disordered" evidence="7">
    <location>
        <begin position="124"/>
        <end position="156"/>
    </location>
</feature>
<evidence type="ECO:0000313" key="9">
    <source>
        <dbReference type="EMBL" id="RVX74558.1"/>
    </source>
</evidence>
<evidence type="ECO:0000256" key="6">
    <source>
        <dbReference type="ARBA" id="ARBA00023242"/>
    </source>
</evidence>
<evidence type="ECO:0000313" key="10">
    <source>
        <dbReference type="Proteomes" id="UP000288859"/>
    </source>
</evidence>
<evidence type="ECO:0000256" key="2">
    <source>
        <dbReference type="ARBA" id="ARBA00022723"/>
    </source>
</evidence>
<dbReference type="InterPro" id="IPR036663">
    <property type="entry name" value="Fumarylacetoacetase_C_sf"/>
</dbReference>
<dbReference type="SUPFAM" id="SSF56529">
    <property type="entry name" value="FAH"/>
    <property type="match status" value="1"/>
</dbReference>
<evidence type="ECO:0000256" key="4">
    <source>
        <dbReference type="ARBA" id="ARBA00023125"/>
    </source>
</evidence>
<evidence type="ECO:0000256" key="1">
    <source>
        <dbReference type="ARBA" id="ARBA00010211"/>
    </source>
</evidence>
<dbReference type="SUPFAM" id="SSF57701">
    <property type="entry name" value="Zn2/Cys6 DNA-binding domain"/>
    <property type="match status" value="1"/>
</dbReference>
<comment type="caution">
    <text evidence="9">The sequence shown here is derived from an EMBL/GenBank/DDBJ whole genome shotgun (WGS) entry which is preliminary data.</text>
</comment>
<dbReference type="GO" id="GO:0008270">
    <property type="term" value="F:zinc ion binding"/>
    <property type="evidence" value="ECO:0007669"/>
    <property type="project" value="InterPro"/>
</dbReference>
<dbReference type="PROSITE" id="PS50048">
    <property type="entry name" value="ZN2_CY6_FUNGAL_2"/>
    <property type="match status" value="1"/>
</dbReference>
<dbReference type="GO" id="GO:0006107">
    <property type="term" value="P:oxaloacetate metabolic process"/>
    <property type="evidence" value="ECO:0007669"/>
    <property type="project" value="UniProtKB-ARBA"/>
</dbReference>
<dbReference type="PROSITE" id="PS00463">
    <property type="entry name" value="ZN2_CY6_FUNGAL_1"/>
    <property type="match status" value="1"/>
</dbReference>
<reference evidence="9 10" key="1">
    <citation type="submission" date="2017-03" db="EMBL/GenBank/DDBJ databases">
        <title>Genomes of endolithic fungi from Antarctica.</title>
        <authorList>
            <person name="Coleine C."/>
            <person name="Masonjones S."/>
            <person name="Stajich J.E."/>
        </authorList>
    </citation>
    <scope>NUCLEOTIDE SEQUENCE [LARGE SCALE GENOMIC DNA]</scope>
    <source>
        <strain evidence="9 10">CCFEE 6314</strain>
    </source>
</reference>
<dbReference type="InterPro" id="IPR036864">
    <property type="entry name" value="Zn2-C6_fun-type_DNA-bd_sf"/>
</dbReference>
<dbReference type="VEuPathDB" id="FungiDB:PV10_07236"/>
<dbReference type="SMART" id="SM00906">
    <property type="entry name" value="Fungal_trans"/>
    <property type="match status" value="1"/>
</dbReference>
<dbReference type="GO" id="GO:0006351">
    <property type="term" value="P:DNA-templated transcription"/>
    <property type="evidence" value="ECO:0007669"/>
    <property type="project" value="InterPro"/>
</dbReference>
<evidence type="ECO:0000256" key="7">
    <source>
        <dbReference type="SAM" id="MobiDB-lite"/>
    </source>
</evidence>
<proteinExistence type="inferred from homology"/>
<dbReference type="CDD" id="cd12148">
    <property type="entry name" value="fungal_TF_MHR"/>
    <property type="match status" value="1"/>
</dbReference>
<dbReference type="GO" id="GO:0000435">
    <property type="term" value="P:positive regulation of transcription from RNA polymerase II promoter by galactose"/>
    <property type="evidence" value="ECO:0007669"/>
    <property type="project" value="TreeGrafter"/>
</dbReference>
<dbReference type="VEuPathDB" id="FungiDB:PV10_07237"/>
<dbReference type="InterPro" id="IPR001138">
    <property type="entry name" value="Zn2Cys6_DnaBD"/>
</dbReference>
<dbReference type="GO" id="GO:0000978">
    <property type="term" value="F:RNA polymerase II cis-regulatory region sequence-specific DNA binding"/>
    <property type="evidence" value="ECO:0007669"/>
    <property type="project" value="TreeGrafter"/>
</dbReference>
<dbReference type="InterPro" id="IPR051127">
    <property type="entry name" value="Fungal_SecMet_Regulators"/>
</dbReference>
<dbReference type="Gene3D" id="3.90.850.10">
    <property type="entry name" value="Fumarylacetoacetase-like, C-terminal domain"/>
    <property type="match status" value="1"/>
</dbReference>
<keyword evidence="4" id="KW-0238">DNA-binding</keyword>
<dbReference type="GO" id="GO:0005634">
    <property type="term" value="C:nucleus"/>
    <property type="evidence" value="ECO:0007669"/>
    <property type="project" value="TreeGrafter"/>
</dbReference>
<sequence>MTAEARRSSHTESPDQSTAPPSYKRRRIALACTSCRNRKSRCNGVKPACSLCVELGFECIYQQPAAANGVNTTVPQQNSSGYDERLRAIEDTLRLLVDQNEPSGPKRRESYFRRAEVLEQVEQQQQRQVTVNSDEDVAILDEDDDQPANAGEDSVDGMAAITDPEDRESRFFGPSSNITFLRHISDATSTTLKAIGQSRTSEPPLGQSLVSRAASPVTTLLSEKSPAVRSQYVNIRSLPSESRALHLIQLFFSDTGMLFPYIHEQEILRTYSTARRNRFVSVSRSWLCLLNVIFAFATYISARPDQPAEKNAAESEVFMERAQALADEIELKSANLESVQCFLLMAQYRQGTQRSDKAWILHGKAVRAAIQLGLQSRSTLAGFSSVEAEIRKRTWFACMILDRTLSMTFGRPATIPNSYMTLDLPINQSLDKIAMAAPASAGHNGVETPDTVCLFTATIQLYYILEDIMTQLYGSNIDTDPQLTMPVMLERTLLLEQRMAEWKRNLPFQLQRKPWVEIAPGTVGSPARDPISDRLSVIITLRYLNTRILLHRPVLSTFLQRRARLRADGGAFEDGDHFFHDLGERSIKACEQSASEIVEIVQRTSRPPALLGAWWFSAYYTFNAALVIFSCILLEITTTNRWTAAGPTITVAELLDTGRIIDMITHLRRAAETLQRFGEGMRSAKRIRKTLLKLVHICMNLAQSNNEQGAAILSALSSNYDAEMAQLQQQIGLELANSGGGMVHGPMIAGDGMMLPPTTMDPFATYDVGMHQYWSENTMDLFNDLVEQFRTLVTRGNLVKMVKYAWKRLIRFESTDGRTLRGEPIVPSDDFDIGTVTEKDGLKAKVIIGDDIFDTTGKTFVTNEVVDVKRVLGPVAASEVPILRCVGLNYAKHIKEAGRQPPPFPFIFFKPNTTVIDHEASIVIPKIAQDDQADYEGELCIVIGKDAKDVSVDEALEYVGGYTAGNDVSSRKLQRNVELAGRVPQWGFSKGFDTFAPLGPVLVSPEIIPDPTKLHLKTIVDGEVRQDEGVSDLLFDCKYIISYLSQGTTLQKGSVIMTGTPGGVGSGFNPTKYLKPGQVVDVNISKIGTLRNPVIYA</sequence>
<dbReference type="Pfam" id="PF01557">
    <property type="entry name" value="FAA_hydrolase"/>
    <property type="match status" value="1"/>
</dbReference>
<dbReference type="FunFam" id="3.90.850.10:FF:000002">
    <property type="entry name" value="2-hydroxyhepta-2,4-diene-1,7-dioate isomerase"/>
    <property type="match status" value="1"/>
</dbReference>
<dbReference type="InterPro" id="IPR007219">
    <property type="entry name" value="XnlR_reg_dom"/>
</dbReference>
<dbReference type="Proteomes" id="UP000288859">
    <property type="component" value="Unassembled WGS sequence"/>
</dbReference>
<dbReference type="OrthoDB" id="3364175at2759"/>
<protein>
    <recommendedName>
        <fullName evidence="8">Zn(2)-C6 fungal-type domain-containing protein</fullName>
    </recommendedName>
</protein>
<feature type="compositionally biased region" description="Basic and acidic residues" evidence="7">
    <location>
        <begin position="1"/>
        <end position="13"/>
    </location>
</feature>
<dbReference type="PANTHER" id="PTHR47424">
    <property type="entry name" value="REGULATORY PROTEIN GAL4"/>
    <property type="match status" value="1"/>
</dbReference>
<dbReference type="EMBL" id="NAJM01000004">
    <property type="protein sequence ID" value="RVX74558.1"/>
    <property type="molecule type" value="Genomic_DNA"/>
</dbReference>